<comment type="caution">
    <text evidence="3">The sequence shown here is derived from an EMBL/GenBank/DDBJ whole genome shotgun (WGS) entry which is preliminary data.</text>
</comment>
<accession>A0ABV5I5S8</accession>
<evidence type="ECO:0000256" key="1">
    <source>
        <dbReference type="SAM" id="MobiDB-lite"/>
    </source>
</evidence>
<feature type="region of interest" description="Disordered" evidence="1">
    <location>
        <begin position="92"/>
        <end position="118"/>
    </location>
</feature>
<proteinExistence type="predicted"/>
<keyword evidence="4" id="KW-1185">Reference proteome</keyword>
<sequence>MLTVIGTIGSLVVVFVLIVLAVLVIAVVAMLALAALAGSLADWRALWRRLTRRGARLPLKLSAPEAPARLRAELSGGTPLVSRRFRLAAVARSGERRPGVRRPGRRARLRGRSGLTSH</sequence>
<dbReference type="Proteomes" id="UP001589647">
    <property type="component" value="Unassembled WGS sequence"/>
</dbReference>
<keyword evidence="2" id="KW-1133">Transmembrane helix</keyword>
<organism evidence="3 4">
    <name type="scientific">Nonomuraea spiralis</name>
    <dbReference type="NCBI Taxonomy" id="46182"/>
    <lineage>
        <taxon>Bacteria</taxon>
        <taxon>Bacillati</taxon>
        <taxon>Actinomycetota</taxon>
        <taxon>Actinomycetes</taxon>
        <taxon>Streptosporangiales</taxon>
        <taxon>Streptosporangiaceae</taxon>
        <taxon>Nonomuraea</taxon>
    </lineage>
</organism>
<keyword evidence="2" id="KW-0472">Membrane</keyword>
<evidence type="ECO:0000313" key="3">
    <source>
        <dbReference type="EMBL" id="MFB9199890.1"/>
    </source>
</evidence>
<name>A0ABV5I5S8_9ACTN</name>
<evidence type="ECO:0000313" key="4">
    <source>
        <dbReference type="Proteomes" id="UP001589647"/>
    </source>
</evidence>
<feature type="transmembrane region" description="Helical" evidence="2">
    <location>
        <begin position="12"/>
        <end position="43"/>
    </location>
</feature>
<feature type="compositionally biased region" description="Basic residues" evidence="1">
    <location>
        <begin position="99"/>
        <end position="111"/>
    </location>
</feature>
<reference evidence="3 4" key="1">
    <citation type="submission" date="2024-09" db="EMBL/GenBank/DDBJ databases">
        <authorList>
            <person name="Sun Q."/>
            <person name="Mori K."/>
        </authorList>
    </citation>
    <scope>NUCLEOTIDE SEQUENCE [LARGE SCALE GENOMIC DNA]</scope>
    <source>
        <strain evidence="3 4">CCM 3426</strain>
    </source>
</reference>
<evidence type="ECO:0000256" key="2">
    <source>
        <dbReference type="SAM" id="Phobius"/>
    </source>
</evidence>
<protein>
    <submittedName>
        <fullName evidence="3">Uncharacterized protein</fullName>
    </submittedName>
</protein>
<dbReference type="RefSeq" id="WP_189645542.1">
    <property type="nucleotide sequence ID" value="NZ_BMRC01000001.1"/>
</dbReference>
<dbReference type="EMBL" id="JBHMEI010000001">
    <property type="protein sequence ID" value="MFB9199890.1"/>
    <property type="molecule type" value="Genomic_DNA"/>
</dbReference>
<keyword evidence="2" id="KW-0812">Transmembrane</keyword>
<gene>
    <name evidence="3" type="ORF">ACFFV7_01690</name>
</gene>